<evidence type="ECO:0000313" key="1">
    <source>
        <dbReference type="EMBL" id="KAH3776500.1"/>
    </source>
</evidence>
<evidence type="ECO:0000313" key="2">
    <source>
        <dbReference type="Proteomes" id="UP000828390"/>
    </source>
</evidence>
<protein>
    <submittedName>
        <fullName evidence="1">Uncharacterized protein</fullName>
    </submittedName>
</protein>
<dbReference type="EMBL" id="JAIWYP010000009">
    <property type="protein sequence ID" value="KAH3776500.1"/>
    <property type="molecule type" value="Genomic_DNA"/>
</dbReference>
<comment type="caution">
    <text evidence="1">The sequence shown here is derived from an EMBL/GenBank/DDBJ whole genome shotgun (WGS) entry which is preliminary data.</text>
</comment>
<sequence length="121" mass="13780">MAAMFFNQPELVQDIIGKNLLIKFHEDQTINVSFTVTNAPPPDIIGTNLLTIKNARPLVPMILNQPEPISKLIQDFIRTNLLTKFYEDRTINVASSMLTRKIMMPHNEQKAITKKLTMSTL</sequence>
<name>A0A9D4EBY8_DREPO</name>
<proteinExistence type="predicted"/>
<reference evidence="1" key="2">
    <citation type="submission" date="2020-11" db="EMBL/GenBank/DDBJ databases">
        <authorList>
            <person name="McCartney M.A."/>
            <person name="Auch B."/>
            <person name="Kono T."/>
            <person name="Mallez S."/>
            <person name="Becker A."/>
            <person name="Gohl D.M."/>
            <person name="Silverstein K.A.T."/>
            <person name="Koren S."/>
            <person name="Bechman K.B."/>
            <person name="Herman A."/>
            <person name="Abrahante J.E."/>
            <person name="Garbe J."/>
        </authorList>
    </citation>
    <scope>NUCLEOTIDE SEQUENCE</scope>
    <source>
        <strain evidence="1">Duluth1</strain>
        <tissue evidence="1">Whole animal</tissue>
    </source>
</reference>
<keyword evidence="2" id="KW-1185">Reference proteome</keyword>
<gene>
    <name evidence="1" type="ORF">DPMN_177926</name>
</gene>
<organism evidence="1 2">
    <name type="scientific">Dreissena polymorpha</name>
    <name type="common">Zebra mussel</name>
    <name type="synonym">Mytilus polymorpha</name>
    <dbReference type="NCBI Taxonomy" id="45954"/>
    <lineage>
        <taxon>Eukaryota</taxon>
        <taxon>Metazoa</taxon>
        <taxon>Spiralia</taxon>
        <taxon>Lophotrochozoa</taxon>
        <taxon>Mollusca</taxon>
        <taxon>Bivalvia</taxon>
        <taxon>Autobranchia</taxon>
        <taxon>Heteroconchia</taxon>
        <taxon>Euheterodonta</taxon>
        <taxon>Imparidentia</taxon>
        <taxon>Neoheterodontei</taxon>
        <taxon>Myida</taxon>
        <taxon>Dreissenoidea</taxon>
        <taxon>Dreissenidae</taxon>
        <taxon>Dreissena</taxon>
    </lineage>
</organism>
<dbReference type="AlphaFoldDB" id="A0A9D4EBY8"/>
<accession>A0A9D4EBY8</accession>
<dbReference type="Proteomes" id="UP000828390">
    <property type="component" value="Unassembled WGS sequence"/>
</dbReference>
<reference evidence="1" key="1">
    <citation type="journal article" date="2019" name="bioRxiv">
        <title>The Genome of the Zebra Mussel, Dreissena polymorpha: A Resource for Invasive Species Research.</title>
        <authorList>
            <person name="McCartney M.A."/>
            <person name="Auch B."/>
            <person name="Kono T."/>
            <person name="Mallez S."/>
            <person name="Zhang Y."/>
            <person name="Obille A."/>
            <person name="Becker A."/>
            <person name="Abrahante J.E."/>
            <person name="Garbe J."/>
            <person name="Badalamenti J.P."/>
            <person name="Herman A."/>
            <person name="Mangelson H."/>
            <person name="Liachko I."/>
            <person name="Sullivan S."/>
            <person name="Sone E.D."/>
            <person name="Koren S."/>
            <person name="Silverstein K.A.T."/>
            <person name="Beckman K.B."/>
            <person name="Gohl D.M."/>
        </authorList>
    </citation>
    <scope>NUCLEOTIDE SEQUENCE</scope>
    <source>
        <strain evidence="1">Duluth1</strain>
        <tissue evidence="1">Whole animal</tissue>
    </source>
</reference>